<feature type="transmembrane region" description="Helical" evidence="10">
    <location>
        <begin position="48"/>
        <end position="72"/>
    </location>
</feature>
<dbReference type="InterPro" id="IPR048279">
    <property type="entry name" value="MdtK-like"/>
</dbReference>
<dbReference type="PANTHER" id="PTHR43823">
    <property type="entry name" value="SPORULATION PROTEIN YKVU"/>
    <property type="match status" value="1"/>
</dbReference>
<feature type="transmembrane region" description="Helical" evidence="10">
    <location>
        <begin position="168"/>
        <end position="190"/>
    </location>
</feature>
<feature type="transmembrane region" description="Helical" evidence="10">
    <location>
        <begin position="93"/>
        <end position="116"/>
    </location>
</feature>
<evidence type="ECO:0000256" key="3">
    <source>
        <dbReference type="ARBA" id="ARBA00022106"/>
    </source>
</evidence>
<comment type="similarity">
    <text evidence="2">Belongs to the multi antimicrobial extrusion (MATE) (TC 2.A.66.1) family. MepA subfamily.</text>
</comment>
<dbReference type="GO" id="GO:0046677">
    <property type="term" value="P:response to antibiotic"/>
    <property type="evidence" value="ECO:0007669"/>
    <property type="project" value="UniProtKB-KW"/>
</dbReference>
<organism evidence="11 12">
    <name type="scientific">Thermoactinomyces daqus</name>
    <dbReference type="NCBI Taxonomy" id="1329516"/>
    <lineage>
        <taxon>Bacteria</taxon>
        <taxon>Bacillati</taxon>
        <taxon>Bacillota</taxon>
        <taxon>Bacilli</taxon>
        <taxon>Bacillales</taxon>
        <taxon>Thermoactinomycetaceae</taxon>
        <taxon>Thermoactinomyces</taxon>
    </lineage>
</organism>
<dbReference type="CDD" id="cd13143">
    <property type="entry name" value="MATE_MepA_like"/>
    <property type="match status" value="1"/>
</dbReference>
<evidence type="ECO:0000256" key="1">
    <source>
        <dbReference type="ARBA" id="ARBA00004651"/>
    </source>
</evidence>
<feature type="transmembrane region" description="Helical" evidence="10">
    <location>
        <begin position="418"/>
        <end position="440"/>
    </location>
</feature>
<evidence type="ECO:0000256" key="2">
    <source>
        <dbReference type="ARBA" id="ARBA00008417"/>
    </source>
</evidence>
<keyword evidence="8 10" id="KW-0472">Membrane</keyword>
<gene>
    <name evidence="11" type="ORF">H1164_11480</name>
</gene>
<feature type="transmembrane region" description="Helical" evidence="10">
    <location>
        <begin position="238"/>
        <end position="264"/>
    </location>
</feature>
<dbReference type="InterPro" id="IPR002528">
    <property type="entry name" value="MATE_fam"/>
</dbReference>
<evidence type="ECO:0000256" key="5">
    <source>
        <dbReference type="ARBA" id="ARBA00022475"/>
    </source>
</evidence>
<reference evidence="11 12" key="1">
    <citation type="submission" date="2020-07" db="EMBL/GenBank/DDBJ databases">
        <authorList>
            <person name="Feng H."/>
        </authorList>
    </citation>
    <scope>NUCLEOTIDE SEQUENCE [LARGE SCALE GENOMIC DNA]</scope>
    <source>
        <strain evidence="12">s-11</strain>
    </source>
</reference>
<keyword evidence="9" id="KW-0046">Antibiotic resistance</keyword>
<comment type="subcellular location">
    <subcellularLocation>
        <location evidence="1">Cell membrane</location>
        <topology evidence="1">Multi-pass membrane protein</topology>
    </subcellularLocation>
</comment>
<dbReference type="InterPro" id="IPR045070">
    <property type="entry name" value="MATE_MepA-like"/>
</dbReference>
<proteinExistence type="inferred from homology"/>
<sequence>MNKTNALSEENTIKLLISYSLPMIVGLFVGAFYNIIDRVFIGNGIGDLGIAGIAVSFPIMMTIMAFSTLIGTGATALTSIRLGEKNTAEAEKVMGNALTLLIIVSILFTVPCLIFLNPILKAFGASPEVLKPAADYIWIILLASIFMIVGSGMNNFIRAEGNPKKAMFTLLIGSVLNVILAPLFIFGFGWGMQGAALATAISQLVSALWVLSHFFLSKSLLKIRAKNMQLDGRLVGKILAVGVGSFITQLASSVLFVIINNVLLRYGGNTAIAGMNVVNAVQTFIMLPVWGISLGIQPIIGYNYGAKNFERVKSTLKTALIISTVIASVASLFVYFLPEYIVAIFNSESRQLISFGSHALVTYLLFTPLIGLSIVASGYFQSLGKAKQAILLSLTRQVFILVPALLILPRFLGVEGVLISGPISDFCAAAITFGCVVANLKQIQNQMKIGTTAVQSEPTGIAGSSES</sequence>
<feature type="transmembrane region" description="Helical" evidence="10">
    <location>
        <begin position="196"/>
        <end position="217"/>
    </location>
</feature>
<dbReference type="Proteomes" id="UP000530514">
    <property type="component" value="Unassembled WGS sequence"/>
</dbReference>
<dbReference type="NCBIfam" id="TIGR00797">
    <property type="entry name" value="matE"/>
    <property type="match status" value="1"/>
</dbReference>
<evidence type="ECO:0000313" key="12">
    <source>
        <dbReference type="Proteomes" id="UP000530514"/>
    </source>
</evidence>
<keyword evidence="5" id="KW-1003">Cell membrane</keyword>
<keyword evidence="12" id="KW-1185">Reference proteome</keyword>
<dbReference type="InterPro" id="IPR051327">
    <property type="entry name" value="MATE_MepA_subfamily"/>
</dbReference>
<protein>
    <recommendedName>
        <fullName evidence="3">Multidrug export protein MepA</fullName>
    </recommendedName>
</protein>
<evidence type="ECO:0000256" key="10">
    <source>
        <dbReference type="SAM" id="Phobius"/>
    </source>
</evidence>
<feature type="transmembrane region" description="Helical" evidence="10">
    <location>
        <begin position="357"/>
        <end position="377"/>
    </location>
</feature>
<dbReference type="AlphaFoldDB" id="A0A7W1XBC1"/>
<evidence type="ECO:0000256" key="4">
    <source>
        <dbReference type="ARBA" id="ARBA00022448"/>
    </source>
</evidence>
<feature type="transmembrane region" description="Helical" evidence="10">
    <location>
        <begin position="12"/>
        <end position="36"/>
    </location>
</feature>
<dbReference type="GO" id="GO:0042910">
    <property type="term" value="F:xenobiotic transmembrane transporter activity"/>
    <property type="evidence" value="ECO:0007669"/>
    <property type="project" value="InterPro"/>
</dbReference>
<dbReference type="OrthoDB" id="9811110at2"/>
<dbReference type="GO" id="GO:0015297">
    <property type="term" value="F:antiporter activity"/>
    <property type="evidence" value="ECO:0007669"/>
    <property type="project" value="InterPro"/>
</dbReference>
<feature type="transmembrane region" description="Helical" evidence="10">
    <location>
        <begin position="284"/>
        <end position="304"/>
    </location>
</feature>
<keyword evidence="6 10" id="KW-0812">Transmembrane</keyword>
<feature type="transmembrane region" description="Helical" evidence="10">
    <location>
        <begin position="389"/>
        <end position="412"/>
    </location>
</feature>
<evidence type="ECO:0000256" key="7">
    <source>
        <dbReference type="ARBA" id="ARBA00022989"/>
    </source>
</evidence>
<keyword evidence="4" id="KW-0813">Transport</keyword>
<feature type="transmembrane region" description="Helical" evidence="10">
    <location>
        <begin position="136"/>
        <end position="156"/>
    </location>
</feature>
<keyword evidence="7 10" id="KW-1133">Transmembrane helix</keyword>
<evidence type="ECO:0000256" key="8">
    <source>
        <dbReference type="ARBA" id="ARBA00023136"/>
    </source>
</evidence>
<dbReference type="PANTHER" id="PTHR43823:SF3">
    <property type="entry name" value="MULTIDRUG EXPORT PROTEIN MEPA"/>
    <property type="match status" value="1"/>
</dbReference>
<dbReference type="GO" id="GO:0005886">
    <property type="term" value="C:plasma membrane"/>
    <property type="evidence" value="ECO:0007669"/>
    <property type="project" value="UniProtKB-SubCell"/>
</dbReference>
<dbReference type="Pfam" id="PF01554">
    <property type="entry name" value="MatE"/>
    <property type="match status" value="2"/>
</dbReference>
<dbReference type="PIRSF" id="PIRSF006603">
    <property type="entry name" value="DinF"/>
    <property type="match status" value="1"/>
</dbReference>
<evidence type="ECO:0000256" key="6">
    <source>
        <dbReference type="ARBA" id="ARBA00022692"/>
    </source>
</evidence>
<comment type="caution">
    <text evidence="11">The sequence shown here is derived from an EMBL/GenBank/DDBJ whole genome shotgun (WGS) entry which is preliminary data.</text>
</comment>
<dbReference type="RefSeq" id="WP_081943878.1">
    <property type="nucleotide sequence ID" value="NZ_JACEIP010000017.1"/>
</dbReference>
<evidence type="ECO:0000256" key="9">
    <source>
        <dbReference type="ARBA" id="ARBA00023251"/>
    </source>
</evidence>
<accession>A0A7W1XBC1</accession>
<dbReference type="EMBL" id="JACEIP010000017">
    <property type="protein sequence ID" value="MBA4543516.1"/>
    <property type="molecule type" value="Genomic_DNA"/>
</dbReference>
<evidence type="ECO:0000313" key="11">
    <source>
        <dbReference type="EMBL" id="MBA4543516.1"/>
    </source>
</evidence>
<feature type="transmembrane region" description="Helical" evidence="10">
    <location>
        <begin position="316"/>
        <end position="337"/>
    </location>
</feature>
<name>A0A7W1XBC1_9BACL</name>